<dbReference type="Gene3D" id="1.10.287.110">
    <property type="entry name" value="DnaJ domain"/>
    <property type="match status" value="1"/>
</dbReference>
<dbReference type="EMBL" id="JARPMG010000011">
    <property type="protein sequence ID" value="KAJ8097411.1"/>
    <property type="molecule type" value="Genomic_DNA"/>
</dbReference>
<evidence type="ECO:0000259" key="2">
    <source>
        <dbReference type="PROSITE" id="PS50076"/>
    </source>
</evidence>
<dbReference type="GeneID" id="80886019"/>
<dbReference type="SMART" id="SM00271">
    <property type="entry name" value="DnaJ"/>
    <property type="match status" value="1"/>
</dbReference>
<feature type="compositionally biased region" description="Polar residues" evidence="1">
    <location>
        <begin position="75"/>
        <end position="94"/>
    </location>
</feature>
<dbReference type="InterPro" id="IPR036869">
    <property type="entry name" value="J_dom_sf"/>
</dbReference>
<dbReference type="Pfam" id="PF00226">
    <property type="entry name" value="DnaJ"/>
    <property type="match status" value="1"/>
</dbReference>
<feature type="domain" description="J" evidence="2">
    <location>
        <begin position="13"/>
        <end position="83"/>
    </location>
</feature>
<dbReference type="CDD" id="cd06257">
    <property type="entry name" value="DnaJ"/>
    <property type="match status" value="1"/>
</dbReference>
<feature type="compositionally biased region" description="Low complexity" evidence="1">
    <location>
        <begin position="311"/>
        <end position="322"/>
    </location>
</feature>
<dbReference type="SUPFAM" id="SSF46565">
    <property type="entry name" value="Chaperone J-domain"/>
    <property type="match status" value="1"/>
</dbReference>
<reference evidence="3" key="1">
    <citation type="submission" date="2023-03" db="EMBL/GenBank/DDBJ databases">
        <title>Near-Complete genome sequence of Lipomyces tetrasporous NRRL Y-64009, an oleaginous yeast capable of growing on lignocellulosic hydrolysates.</title>
        <authorList>
            <consortium name="Lawrence Berkeley National Laboratory"/>
            <person name="Jagtap S.S."/>
            <person name="Liu J.-J."/>
            <person name="Walukiewicz H.E."/>
            <person name="Pangilinan J."/>
            <person name="Lipzen A."/>
            <person name="Ahrendt S."/>
            <person name="Koriabine M."/>
            <person name="Cobaugh K."/>
            <person name="Salamov A."/>
            <person name="Yoshinaga Y."/>
            <person name="Ng V."/>
            <person name="Daum C."/>
            <person name="Grigoriev I.V."/>
            <person name="Slininger P.J."/>
            <person name="Dien B.S."/>
            <person name="Jin Y.-S."/>
            <person name="Rao C.V."/>
        </authorList>
    </citation>
    <scope>NUCLEOTIDE SEQUENCE</scope>
    <source>
        <strain evidence="3">NRRL Y-64009</strain>
    </source>
</reference>
<dbReference type="RefSeq" id="XP_056040861.1">
    <property type="nucleotide sequence ID" value="XM_056190853.1"/>
</dbReference>
<dbReference type="PROSITE" id="PS50076">
    <property type="entry name" value="DNAJ_2"/>
    <property type="match status" value="1"/>
</dbReference>
<gene>
    <name evidence="3" type="ORF">POJ06DRAFT_31071</name>
</gene>
<evidence type="ECO:0000313" key="4">
    <source>
        <dbReference type="Proteomes" id="UP001217417"/>
    </source>
</evidence>
<feature type="compositionally biased region" description="Basic residues" evidence="1">
    <location>
        <begin position="228"/>
        <end position="240"/>
    </location>
</feature>
<dbReference type="InterPro" id="IPR053025">
    <property type="entry name" value="Mito_ATP_Synthase-Asso"/>
</dbReference>
<accession>A0AAD7QLC8</accession>
<evidence type="ECO:0000313" key="3">
    <source>
        <dbReference type="EMBL" id="KAJ8097411.1"/>
    </source>
</evidence>
<organism evidence="3 4">
    <name type="scientific">Lipomyces tetrasporus</name>
    <dbReference type="NCBI Taxonomy" id="54092"/>
    <lineage>
        <taxon>Eukaryota</taxon>
        <taxon>Fungi</taxon>
        <taxon>Dikarya</taxon>
        <taxon>Ascomycota</taxon>
        <taxon>Saccharomycotina</taxon>
        <taxon>Lipomycetes</taxon>
        <taxon>Lipomycetales</taxon>
        <taxon>Lipomycetaceae</taxon>
        <taxon>Lipomyces</taxon>
    </lineage>
</organism>
<dbReference type="AlphaFoldDB" id="A0AAD7QLC8"/>
<dbReference type="PANTHER" id="PTHR44873:SF1">
    <property type="entry name" value="DNAJ HOMOLOG SUBFAMILY C MEMBER 30, MITOCHONDRIAL"/>
    <property type="match status" value="1"/>
</dbReference>
<protein>
    <recommendedName>
        <fullName evidence="2">J domain-containing protein</fullName>
    </recommendedName>
</protein>
<dbReference type="PRINTS" id="PR00625">
    <property type="entry name" value="JDOMAIN"/>
</dbReference>
<dbReference type="PANTHER" id="PTHR44873">
    <property type="entry name" value="DNAJ HOMOLOG SUBFAMILY C MEMBER 30, MITOCHONDRIAL"/>
    <property type="match status" value="1"/>
</dbReference>
<proteinExistence type="predicted"/>
<feature type="compositionally biased region" description="Polar residues" evidence="1">
    <location>
        <begin position="246"/>
        <end position="310"/>
    </location>
</feature>
<sequence>MPFARPPLMARATHYEALNLHSTATAAEIKARFYALSKKYHPDRLVSRPDSERHHARQRFQAVSEAYTILGNPESRTNYDLTMRNSASDSTSYPGSREADNAYYRTPGEQRQRYSGLNRTRMRAKSGGTEEESHGGLGRKTPRGSYPTNPYNTGLGGGYATGMNDDVPHFDYEKHMRQQLAYESFRKERDRKKAATKQGPIYASVFSSINLDPDAYRARSASFQAHSHIHPHPHTHRHSHPHPESTVDSSSSQKPTNYTQSQPSSTANGHHTFRPTTARFTQAAQSQNRGSSATQAHAATAKSNMQNTNIPPRARTQPQRQPHTYARSTLSSTPSSEFQLLWSISPGKVVGVLSFVSASMYVTLLASGLM</sequence>
<feature type="region of interest" description="Disordered" evidence="1">
    <location>
        <begin position="228"/>
        <end position="331"/>
    </location>
</feature>
<dbReference type="InterPro" id="IPR001623">
    <property type="entry name" value="DnaJ_domain"/>
</dbReference>
<keyword evidence="4" id="KW-1185">Reference proteome</keyword>
<evidence type="ECO:0000256" key="1">
    <source>
        <dbReference type="SAM" id="MobiDB-lite"/>
    </source>
</evidence>
<comment type="caution">
    <text evidence="3">The sequence shown here is derived from an EMBL/GenBank/DDBJ whole genome shotgun (WGS) entry which is preliminary data.</text>
</comment>
<dbReference type="Proteomes" id="UP001217417">
    <property type="component" value="Unassembled WGS sequence"/>
</dbReference>
<name>A0AAD7QLC8_9ASCO</name>
<feature type="region of interest" description="Disordered" evidence="1">
    <location>
        <begin position="75"/>
        <end position="149"/>
    </location>
</feature>